<reference evidence="2 3" key="2">
    <citation type="submission" date="2014-03" db="EMBL/GenBank/DDBJ databases">
        <title>The Genome Sequence of Anncaliia algerae insect isolate PRA339.</title>
        <authorList>
            <consortium name="The Broad Institute Genome Sequencing Platform"/>
            <consortium name="The Broad Institute Genome Sequencing Center for Infectious Disease"/>
            <person name="Cuomo C."/>
            <person name="Becnel J."/>
            <person name="Sanscrainte N."/>
            <person name="Walker B."/>
            <person name="Young S.K."/>
            <person name="Zeng Q."/>
            <person name="Gargeya S."/>
            <person name="Fitzgerald M."/>
            <person name="Haas B."/>
            <person name="Abouelleil A."/>
            <person name="Alvarado L."/>
            <person name="Arachchi H.M."/>
            <person name="Berlin A.M."/>
            <person name="Chapman S.B."/>
            <person name="Dewar J."/>
            <person name="Goldberg J."/>
            <person name="Griggs A."/>
            <person name="Gujja S."/>
            <person name="Hansen M."/>
            <person name="Howarth C."/>
            <person name="Imamovic A."/>
            <person name="Larimer J."/>
            <person name="McCowan C."/>
            <person name="Murphy C."/>
            <person name="Neiman D."/>
            <person name="Pearson M."/>
            <person name="Priest M."/>
            <person name="Roberts A."/>
            <person name="Saif S."/>
            <person name="Shea T."/>
            <person name="Sisk P."/>
            <person name="Sykes S."/>
            <person name="Wortman J."/>
            <person name="Nusbaum C."/>
            <person name="Birren B."/>
        </authorList>
    </citation>
    <scope>NUCLEOTIDE SEQUENCE [LARGE SCALE GENOMIC DNA]</scope>
    <source>
        <strain evidence="2 3">PRA339</strain>
    </source>
</reference>
<name>A0A059F0T3_9MICR</name>
<proteinExistence type="predicted"/>
<reference evidence="3" key="1">
    <citation type="submission" date="2013-02" db="EMBL/GenBank/DDBJ databases">
        <authorList>
            <consortium name="The Broad Institute Genome Sequencing Platform"/>
            <person name="Cuomo C."/>
            <person name="Becnel J."/>
            <person name="Sanscrainte N."/>
            <person name="Walker B."/>
            <person name="Young S.K."/>
            <person name="Zeng Q."/>
            <person name="Gargeya S."/>
            <person name="Fitzgerald M."/>
            <person name="Haas B."/>
            <person name="Abouelleil A."/>
            <person name="Alvarado L."/>
            <person name="Arachchi H.M."/>
            <person name="Berlin A.M."/>
            <person name="Chapman S.B."/>
            <person name="Dewar J."/>
            <person name="Goldberg J."/>
            <person name="Griggs A."/>
            <person name="Gujja S."/>
            <person name="Hansen M."/>
            <person name="Howarth C."/>
            <person name="Imamovic A."/>
            <person name="Larimer J."/>
            <person name="McCowan C."/>
            <person name="Murphy C."/>
            <person name="Neiman D."/>
            <person name="Pearson M."/>
            <person name="Priest M."/>
            <person name="Roberts A."/>
            <person name="Saif S."/>
            <person name="Shea T."/>
            <person name="Sisk P."/>
            <person name="Sykes S."/>
            <person name="Wortman J."/>
            <person name="Nusbaum C."/>
            <person name="Birren B."/>
        </authorList>
    </citation>
    <scope>NUCLEOTIDE SEQUENCE [LARGE SCALE GENOMIC DNA]</scope>
    <source>
        <strain evidence="3">PRA339</strain>
    </source>
</reference>
<evidence type="ECO:0000256" key="1">
    <source>
        <dbReference type="SAM" id="Coils"/>
    </source>
</evidence>
<dbReference type="Proteomes" id="UP000030655">
    <property type="component" value="Unassembled WGS sequence"/>
</dbReference>
<dbReference type="AlphaFoldDB" id="A0A059F0T3"/>
<dbReference type="VEuPathDB" id="MicrosporidiaDB:H312_02042"/>
<dbReference type="OrthoDB" id="10294026at2759"/>
<dbReference type="HOGENOM" id="CLU_1686110_0_0_1"/>
<dbReference type="EMBL" id="KK365174">
    <property type="protein sequence ID" value="KCZ80556.1"/>
    <property type="molecule type" value="Genomic_DNA"/>
</dbReference>
<sequence length="156" mass="18905">MKNTSNEWKYSGEVTSRERSKNSLLKDNTIEFEKIQDITKESFNYVKYIKTRLFEKKFDNFVTPTKKVEEVKEIVEYEEKIDMTKKEMEELFKEIVDEINEESNINDLYCNMTIESKMGDVKSEEIKKNKNYNREKESMRVLKRYKNVKIIKHNDK</sequence>
<evidence type="ECO:0000313" key="2">
    <source>
        <dbReference type="EMBL" id="KCZ80556.1"/>
    </source>
</evidence>
<keyword evidence="1" id="KW-0175">Coiled coil</keyword>
<gene>
    <name evidence="2" type="ORF">H312_02042</name>
</gene>
<feature type="coiled-coil region" evidence="1">
    <location>
        <begin position="67"/>
        <end position="101"/>
    </location>
</feature>
<protein>
    <submittedName>
        <fullName evidence="2">Uncharacterized protein</fullName>
    </submittedName>
</protein>
<accession>A0A059F0T3</accession>
<evidence type="ECO:0000313" key="3">
    <source>
        <dbReference type="Proteomes" id="UP000030655"/>
    </source>
</evidence>
<keyword evidence="3" id="KW-1185">Reference proteome</keyword>
<organism evidence="2 3">
    <name type="scientific">Anncaliia algerae PRA339</name>
    <dbReference type="NCBI Taxonomy" id="1288291"/>
    <lineage>
        <taxon>Eukaryota</taxon>
        <taxon>Fungi</taxon>
        <taxon>Fungi incertae sedis</taxon>
        <taxon>Microsporidia</taxon>
        <taxon>Tubulinosematoidea</taxon>
        <taxon>Tubulinosematidae</taxon>
        <taxon>Anncaliia</taxon>
    </lineage>
</organism>